<evidence type="ECO:0000313" key="3">
    <source>
        <dbReference type="Proteomes" id="UP001586593"/>
    </source>
</evidence>
<comment type="caution">
    <text evidence="2">The sequence shown here is derived from an EMBL/GenBank/DDBJ whole genome shotgun (WGS) entry which is preliminary data.</text>
</comment>
<sequence>MVIGLLTITAIPTTIGVCEALSAQKKANNAQKEKAKFHITVSIPVGGGRSVECFCVLGAGVLWIDHPEAPVPGHKFSGYYFTYPSDEQHLGLVSTIAEDPPMLNWIYVDKDSHLLRHGGRSATLGHVIGPWGWSDDERHVTLQGRDDHFVAVELKEYGRWALFHDPDGRVRRGEMSLGGGDDDGSTAEGGCPYRWHPVKLYRKMVFGMESRYVKGEKGEGENSK</sequence>
<dbReference type="Proteomes" id="UP001586593">
    <property type="component" value="Unassembled WGS sequence"/>
</dbReference>
<dbReference type="PANTHER" id="PTHR38049:SF1">
    <property type="entry name" value="PROTEIN KINASE DOMAIN-CONTAINING PROTEIN"/>
    <property type="match status" value="1"/>
</dbReference>
<dbReference type="PANTHER" id="PTHR38049">
    <property type="entry name" value="RICIN B LECTIN DOMAIN-CONTAINING PROTEIN"/>
    <property type="match status" value="1"/>
</dbReference>
<evidence type="ECO:0000313" key="2">
    <source>
        <dbReference type="EMBL" id="KAL1845175.1"/>
    </source>
</evidence>
<organism evidence="2 3">
    <name type="scientific">Phialemonium thermophilum</name>
    <dbReference type="NCBI Taxonomy" id="223376"/>
    <lineage>
        <taxon>Eukaryota</taxon>
        <taxon>Fungi</taxon>
        <taxon>Dikarya</taxon>
        <taxon>Ascomycota</taxon>
        <taxon>Pezizomycotina</taxon>
        <taxon>Sordariomycetes</taxon>
        <taxon>Sordariomycetidae</taxon>
        <taxon>Cephalothecales</taxon>
        <taxon>Cephalothecaceae</taxon>
        <taxon>Phialemonium</taxon>
    </lineage>
</organism>
<proteinExistence type="predicted"/>
<keyword evidence="1" id="KW-0732">Signal</keyword>
<feature type="signal peptide" evidence="1">
    <location>
        <begin position="1"/>
        <end position="20"/>
    </location>
</feature>
<dbReference type="EMBL" id="JAZHXJ010001216">
    <property type="protein sequence ID" value="KAL1845175.1"/>
    <property type="molecule type" value="Genomic_DNA"/>
</dbReference>
<name>A0ABR3VU20_9PEZI</name>
<gene>
    <name evidence="2" type="ORF">VTK73DRAFT_972</name>
</gene>
<accession>A0ABR3VU20</accession>
<protein>
    <submittedName>
        <fullName evidence="2">Uncharacterized protein</fullName>
    </submittedName>
</protein>
<reference evidence="2 3" key="1">
    <citation type="journal article" date="2024" name="Commun. Biol.">
        <title>Comparative genomic analysis of thermophilic fungi reveals convergent evolutionary adaptations and gene losses.</title>
        <authorList>
            <person name="Steindorff A.S."/>
            <person name="Aguilar-Pontes M.V."/>
            <person name="Robinson A.J."/>
            <person name="Andreopoulos B."/>
            <person name="LaButti K."/>
            <person name="Kuo A."/>
            <person name="Mondo S."/>
            <person name="Riley R."/>
            <person name="Otillar R."/>
            <person name="Haridas S."/>
            <person name="Lipzen A."/>
            <person name="Grimwood J."/>
            <person name="Schmutz J."/>
            <person name="Clum A."/>
            <person name="Reid I.D."/>
            <person name="Moisan M.C."/>
            <person name="Butler G."/>
            <person name="Nguyen T.T.M."/>
            <person name="Dewar K."/>
            <person name="Conant G."/>
            <person name="Drula E."/>
            <person name="Henrissat B."/>
            <person name="Hansel C."/>
            <person name="Singer S."/>
            <person name="Hutchinson M.I."/>
            <person name="de Vries R.P."/>
            <person name="Natvig D.O."/>
            <person name="Powell A.J."/>
            <person name="Tsang A."/>
            <person name="Grigoriev I.V."/>
        </authorList>
    </citation>
    <scope>NUCLEOTIDE SEQUENCE [LARGE SCALE GENOMIC DNA]</scope>
    <source>
        <strain evidence="2 3">ATCC 24622</strain>
    </source>
</reference>
<evidence type="ECO:0000256" key="1">
    <source>
        <dbReference type="SAM" id="SignalP"/>
    </source>
</evidence>
<keyword evidence="3" id="KW-1185">Reference proteome</keyword>
<feature type="chain" id="PRO_5045988359" evidence="1">
    <location>
        <begin position="21"/>
        <end position="224"/>
    </location>
</feature>